<dbReference type="Ensembl" id="ENSACAT00000057531.1">
    <property type="protein sequence ID" value="ENSACAP00000030100.1"/>
    <property type="gene ID" value="ENSACAG00000045202.1"/>
</dbReference>
<dbReference type="Proteomes" id="UP000001646">
    <property type="component" value="Chromosome 2"/>
</dbReference>
<proteinExistence type="predicted"/>
<reference evidence="1" key="3">
    <citation type="submission" date="2025-09" db="UniProtKB">
        <authorList>
            <consortium name="Ensembl"/>
        </authorList>
    </citation>
    <scope>IDENTIFICATION</scope>
</reference>
<evidence type="ECO:0000313" key="2">
    <source>
        <dbReference type="Proteomes" id="UP000001646"/>
    </source>
</evidence>
<sequence length="93" mass="10286">MADIFCVVSRDGDGTVSSGKGPATLCLSSDVNITSRPGSRMPDSPHRSLSQGRVQLKGLDQSRTCGCCLTRQEMCYRGRTCMHFFQYVNCIRF</sequence>
<protein>
    <submittedName>
        <fullName evidence="1">Uncharacterized protein</fullName>
    </submittedName>
</protein>
<reference evidence="1 2" key="1">
    <citation type="submission" date="2009-12" db="EMBL/GenBank/DDBJ databases">
        <title>The Genome Sequence of Anolis carolinensis (Green Anole Lizard).</title>
        <authorList>
            <consortium name="The Genome Sequencing Platform"/>
            <person name="Di Palma F."/>
            <person name="Alfoldi J."/>
            <person name="Heiman D."/>
            <person name="Young S."/>
            <person name="Grabherr M."/>
            <person name="Johnson J."/>
            <person name="Lander E.S."/>
            <person name="Lindblad-Toh K."/>
        </authorList>
    </citation>
    <scope>NUCLEOTIDE SEQUENCE [LARGE SCALE GENOMIC DNA]</scope>
    <source>
        <strain evidence="1 2">JBL SC #1</strain>
    </source>
</reference>
<name>A0A803T4G0_ANOCA</name>
<accession>A0A803T4G0</accession>
<dbReference type="AlphaFoldDB" id="A0A803T4G0"/>
<evidence type="ECO:0000313" key="1">
    <source>
        <dbReference type="Ensembl" id="ENSACAP00000030100.1"/>
    </source>
</evidence>
<organism evidence="1 2">
    <name type="scientific">Anolis carolinensis</name>
    <name type="common">Green anole</name>
    <name type="synonym">American chameleon</name>
    <dbReference type="NCBI Taxonomy" id="28377"/>
    <lineage>
        <taxon>Eukaryota</taxon>
        <taxon>Metazoa</taxon>
        <taxon>Chordata</taxon>
        <taxon>Craniata</taxon>
        <taxon>Vertebrata</taxon>
        <taxon>Euteleostomi</taxon>
        <taxon>Lepidosauria</taxon>
        <taxon>Squamata</taxon>
        <taxon>Bifurcata</taxon>
        <taxon>Unidentata</taxon>
        <taxon>Episquamata</taxon>
        <taxon>Toxicofera</taxon>
        <taxon>Iguania</taxon>
        <taxon>Dactyloidae</taxon>
        <taxon>Anolis</taxon>
    </lineage>
</organism>
<dbReference type="InParanoid" id="A0A803T4G0"/>
<keyword evidence="2" id="KW-1185">Reference proteome</keyword>
<reference evidence="1" key="2">
    <citation type="submission" date="2025-08" db="UniProtKB">
        <authorList>
            <consortium name="Ensembl"/>
        </authorList>
    </citation>
    <scope>IDENTIFICATION</scope>
</reference>